<organism evidence="2 3">
    <name type="scientific">Exiguobacterium mexicanum</name>
    <dbReference type="NCBI Taxonomy" id="340146"/>
    <lineage>
        <taxon>Bacteria</taxon>
        <taxon>Bacillati</taxon>
        <taxon>Bacillota</taxon>
        <taxon>Bacilli</taxon>
        <taxon>Bacillales</taxon>
        <taxon>Bacillales Family XII. Incertae Sedis</taxon>
        <taxon>Exiguobacterium</taxon>
    </lineage>
</organism>
<reference evidence="2 3" key="1">
    <citation type="submission" date="2023-06" db="EMBL/GenBank/DDBJ databases">
        <title>Influencing factors and mechanism of Cr(VI) reduction by facultative anaerobic Exiguobacterium sp. PY14.</title>
        <authorList>
            <person name="Zou L."/>
        </authorList>
    </citation>
    <scope>NUCLEOTIDE SEQUENCE [LARGE SCALE GENOMIC DNA]</scope>
    <source>
        <strain evidence="2 3">PY14</strain>
    </source>
</reference>
<accession>A0ABT7MRU1</accession>
<proteinExistence type="predicted"/>
<name>A0ABT7MRU1_9BACL</name>
<dbReference type="SUPFAM" id="SSF46785">
    <property type="entry name" value="Winged helix' DNA-binding domain"/>
    <property type="match status" value="1"/>
</dbReference>
<dbReference type="PANTHER" id="PTHR33169:SF13">
    <property type="entry name" value="PADR-FAMILY TRANSCRIPTIONAL REGULATOR"/>
    <property type="match status" value="1"/>
</dbReference>
<sequence>MPRNDTIELGELTDSMLYILLALTEARHGYLIMQFVDELTNGRIKIGPASMYTIIKKLVNAQLIEPIDGDGKQKRYVITAQGRALVAEDLKRRQAIVDDARFILEGEGQR</sequence>
<protein>
    <submittedName>
        <fullName evidence="2">PadR family transcriptional regulator</fullName>
    </submittedName>
</protein>
<dbReference type="Gene3D" id="1.10.10.10">
    <property type="entry name" value="Winged helix-like DNA-binding domain superfamily/Winged helix DNA-binding domain"/>
    <property type="match status" value="1"/>
</dbReference>
<gene>
    <name evidence="2" type="ORF">QR695_12990</name>
</gene>
<dbReference type="PANTHER" id="PTHR33169">
    <property type="entry name" value="PADR-FAMILY TRANSCRIPTIONAL REGULATOR"/>
    <property type="match status" value="1"/>
</dbReference>
<dbReference type="InterPro" id="IPR036390">
    <property type="entry name" value="WH_DNA-bd_sf"/>
</dbReference>
<dbReference type="InterPro" id="IPR036388">
    <property type="entry name" value="WH-like_DNA-bd_sf"/>
</dbReference>
<dbReference type="InterPro" id="IPR052509">
    <property type="entry name" value="Metal_resp_DNA-bind_regulator"/>
</dbReference>
<evidence type="ECO:0000259" key="1">
    <source>
        <dbReference type="Pfam" id="PF03551"/>
    </source>
</evidence>
<evidence type="ECO:0000313" key="3">
    <source>
        <dbReference type="Proteomes" id="UP001230807"/>
    </source>
</evidence>
<feature type="domain" description="Transcription regulator PadR N-terminal" evidence="1">
    <location>
        <begin position="20"/>
        <end position="87"/>
    </location>
</feature>
<dbReference type="EMBL" id="JASWER010000013">
    <property type="protein sequence ID" value="MDL5377917.1"/>
    <property type="molecule type" value="Genomic_DNA"/>
</dbReference>
<dbReference type="InterPro" id="IPR005149">
    <property type="entry name" value="Tscrpt_reg_PadR_N"/>
</dbReference>
<dbReference type="Pfam" id="PF03551">
    <property type="entry name" value="PadR"/>
    <property type="match status" value="1"/>
</dbReference>
<dbReference type="Proteomes" id="UP001230807">
    <property type="component" value="Unassembled WGS sequence"/>
</dbReference>
<evidence type="ECO:0000313" key="2">
    <source>
        <dbReference type="EMBL" id="MDL5377917.1"/>
    </source>
</evidence>
<comment type="caution">
    <text evidence="2">The sequence shown here is derived from an EMBL/GenBank/DDBJ whole genome shotgun (WGS) entry which is preliminary data.</text>
</comment>
<keyword evidence="3" id="KW-1185">Reference proteome</keyword>
<dbReference type="RefSeq" id="WP_214719225.1">
    <property type="nucleotide sequence ID" value="NZ_CP183077.1"/>
</dbReference>